<dbReference type="Gene3D" id="1.10.540.10">
    <property type="entry name" value="Acyl-CoA dehydrogenase/oxidase, N-terminal domain"/>
    <property type="match status" value="1"/>
</dbReference>
<sequence>MALQGLWGQDPTPRYADLAAPFRPIFAHIAEGALERELGRTLPHEPLAGLKEAKFGALRLAGDEGGQGAGFAELAALIIELAEADSNVAQALRGHFGFVEDVINRPTGAARRRWTERFARGEITGNAWTEIGDARVAAFLTRVTERDGQFFLDGAKYYTTGSLFADWIDVGATSPAGERIAVAVPRHAAGVAIEDDWDGFGQTLTASGTTVFTNVRVSPDDIVAADQRFRYSPAFFQFYHLATLVGIGRALTRDLSQAVAARRRTYTHAAAARSSDDPQVLQVVGRVRSAAYAAGAIVFHTARALDRAFAARLSDDAAEIEDANATAELEVAQAQTVVSDLILQAATIAFDALGASATKKSAGLDRHWRNARTLASHNPRIYKDRIVGDFSVNGTPPPYQWRTGEA</sequence>
<dbReference type="SUPFAM" id="SSF47203">
    <property type="entry name" value="Acyl-CoA dehydrogenase C-terminal domain-like"/>
    <property type="match status" value="1"/>
</dbReference>
<dbReference type="SUPFAM" id="SSF56645">
    <property type="entry name" value="Acyl-CoA dehydrogenase NM domain-like"/>
    <property type="match status" value="1"/>
</dbReference>
<evidence type="ECO:0000256" key="2">
    <source>
        <dbReference type="ARBA" id="ARBA00049661"/>
    </source>
</evidence>
<evidence type="ECO:0000313" key="7">
    <source>
        <dbReference type="Proteomes" id="UP000637002"/>
    </source>
</evidence>
<protein>
    <submittedName>
        <fullName evidence="6">Acyl-CoA dehydrogenase</fullName>
    </submittedName>
</protein>
<dbReference type="InterPro" id="IPR013107">
    <property type="entry name" value="Acyl-CoA_DH_C"/>
</dbReference>
<dbReference type="InterPro" id="IPR013786">
    <property type="entry name" value="AcylCoA_DH/ox_N"/>
</dbReference>
<comment type="caution">
    <text evidence="6">The sequence shown here is derived from an EMBL/GenBank/DDBJ whole genome shotgun (WGS) entry which is preliminary data.</text>
</comment>
<keyword evidence="3" id="KW-0175">Coiled coil</keyword>
<evidence type="ECO:0000256" key="3">
    <source>
        <dbReference type="SAM" id="Coils"/>
    </source>
</evidence>
<keyword evidence="1" id="KW-0560">Oxidoreductase</keyword>
<dbReference type="GO" id="GO:0005737">
    <property type="term" value="C:cytoplasm"/>
    <property type="evidence" value="ECO:0007669"/>
    <property type="project" value="TreeGrafter"/>
</dbReference>
<evidence type="ECO:0000313" key="6">
    <source>
        <dbReference type="EMBL" id="GGC53228.1"/>
    </source>
</evidence>
<dbReference type="PANTHER" id="PTHR48083:SF19">
    <property type="entry name" value="FLAVIN-DEPENDENT MONOOXYGENASE, OXYGENASE SUBUNIT HSAA"/>
    <property type="match status" value="1"/>
</dbReference>
<reference evidence="6" key="1">
    <citation type="journal article" date="2014" name="Int. J. Syst. Evol. Microbiol.">
        <title>Complete genome sequence of Corynebacterium casei LMG S-19264T (=DSM 44701T), isolated from a smear-ripened cheese.</title>
        <authorList>
            <consortium name="US DOE Joint Genome Institute (JGI-PGF)"/>
            <person name="Walter F."/>
            <person name="Albersmeier A."/>
            <person name="Kalinowski J."/>
            <person name="Ruckert C."/>
        </authorList>
    </citation>
    <scope>NUCLEOTIDE SEQUENCE</scope>
    <source>
        <strain evidence="6">CGMCC 1.12919</strain>
    </source>
</reference>
<dbReference type="Gene3D" id="2.40.110.10">
    <property type="entry name" value="Butyryl-CoA Dehydrogenase, subunit A, domain 2"/>
    <property type="match status" value="1"/>
</dbReference>
<dbReference type="RefSeq" id="WP_188608088.1">
    <property type="nucleotide sequence ID" value="NZ_BMGG01000002.1"/>
</dbReference>
<evidence type="ECO:0000259" key="4">
    <source>
        <dbReference type="Pfam" id="PF02771"/>
    </source>
</evidence>
<comment type="similarity">
    <text evidence="2">Belongs to the HpaH/HsaA monooxygenase family.</text>
</comment>
<dbReference type="Proteomes" id="UP000637002">
    <property type="component" value="Unassembled WGS sequence"/>
</dbReference>
<feature type="domain" description="Acyl-CoA dehydrogenase/oxidase N-terminal" evidence="4">
    <location>
        <begin position="28"/>
        <end position="122"/>
    </location>
</feature>
<dbReference type="InterPro" id="IPR036250">
    <property type="entry name" value="AcylCo_DH-like_C"/>
</dbReference>
<dbReference type="GO" id="GO:0033539">
    <property type="term" value="P:fatty acid beta-oxidation using acyl-CoA dehydrogenase"/>
    <property type="evidence" value="ECO:0007669"/>
    <property type="project" value="TreeGrafter"/>
</dbReference>
<dbReference type="GO" id="GO:0050660">
    <property type="term" value="F:flavin adenine dinucleotide binding"/>
    <property type="evidence" value="ECO:0007669"/>
    <property type="project" value="InterPro"/>
</dbReference>
<keyword evidence="7" id="KW-1185">Reference proteome</keyword>
<dbReference type="Pfam" id="PF08028">
    <property type="entry name" value="Acyl-CoA_dh_2"/>
    <property type="match status" value="1"/>
</dbReference>
<dbReference type="EMBL" id="BMGG01000002">
    <property type="protein sequence ID" value="GGC53228.1"/>
    <property type="molecule type" value="Genomic_DNA"/>
</dbReference>
<organism evidence="6 7">
    <name type="scientific">Chelatococcus reniformis</name>
    <dbReference type="NCBI Taxonomy" id="1494448"/>
    <lineage>
        <taxon>Bacteria</taxon>
        <taxon>Pseudomonadati</taxon>
        <taxon>Pseudomonadota</taxon>
        <taxon>Alphaproteobacteria</taxon>
        <taxon>Hyphomicrobiales</taxon>
        <taxon>Chelatococcaceae</taxon>
        <taxon>Chelatococcus</taxon>
    </lineage>
</organism>
<dbReference type="Pfam" id="PF02771">
    <property type="entry name" value="Acyl-CoA_dh_N"/>
    <property type="match status" value="1"/>
</dbReference>
<dbReference type="Gene3D" id="1.20.140.10">
    <property type="entry name" value="Butyryl-CoA Dehydrogenase, subunit A, domain 3"/>
    <property type="match status" value="1"/>
</dbReference>
<reference evidence="6" key="2">
    <citation type="submission" date="2020-09" db="EMBL/GenBank/DDBJ databases">
        <authorList>
            <person name="Sun Q."/>
            <person name="Zhou Y."/>
        </authorList>
    </citation>
    <scope>NUCLEOTIDE SEQUENCE</scope>
    <source>
        <strain evidence="6">CGMCC 1.12919</strain>
    </source>
</reference>
<dbReference type="PANTHER" id="PTHR48083">
    <property type="entry name" value="MEDIUM-CHAIN SPECIFIC ACYL-COA DEHYDROGENASE, MITOCHONDRIAL-RELATED"/>
    <property type="match status" value="1"/>
</dbReference>
<proteinExistence type="inferred from homology"/>
<dbReference type="GO" id="GO:0003995">
    <property type="term" value="F:acyl-CoA dehydrogenase activity"/>
    <property type="evidence" value="ECO:0007669"/>
    <property type="project" value="TreeGrafter"/>
</dbReference>
<feature type="coiled-coil region" evidence="3">
    <location>
        <begin position="310"/>
        <end position="337"/>
    </location>
</feature>
<evidence type="ECO:0000259" key="5">
    <source>
        <dbReference type="Pfam" id="PF08028"/>
    </source>
</evidence>
<dbReference type="InterPro" id="IPR037069">
    <property type="entry name" value="AcylCoA_DH/ox_N_sf"/>
</dbReference>
<evidence type="ECO:0000256" key="1">
    <source>
        <dbReference type="ARBA" id="ARBA00023002"/>
    </source>
</evidence>
<dbReference type="GO" id="GO:0016712">
    <property type="term" value="F:oxidoreductase activity, acting on paired donors, with incorporation or reduction of molecular oxygen, reduced flavin or flavoprotein as one donor, and incorporation of one atom of oxygen"/>
    <property type="evidence" value="ECO:0007669"/>
    <property type="project" value="TreeGrafter"/>
</dbReference>
<dbReference type="InterPro" id="IPR009100">
    <property type="entry name" value="AcylCoA_DH/oxidase_NM_dom_sf"/>
</dbReference>
<gene>
    <name evidence="6" type="ORF">GCM10010994_10380</name>
</gene>
<name>A0A916U0J9_9HYPH</name>
<dbReference type="InterPro" id="IPR050741">
    <property type="entry name" value="Acyl-CoA_dehydrogenase"/>
</dbReference>
<dbReference type="InterPro" id="IPR046373">
    <property type="entry name" value="Acyl-CoA_Oxase/DH_mid-dom_sf"/>
</dbReference>
<feature type="domain" description="Acyl-CoA dehydrogenase C-terminal" evidence="5">
    <location>
        <begin position="242"/>
        <end position="377"/>
    </location>
</feature>
<accession>A0A916U0J9</accession>
<dbReference type="AlphaFoldDB" id="A0A916U0J9"/>
<dbReference type="PIRSF" id="PIRSF016578">
    <property type="entry name" value="HsaA"/>
    <property type="match status" value="1"/>
</dbReference>